<dbReference type="Pfam" id="PF00534">
    <property type="entry name" value="Glycos_transf_1"/>
    <property type="match status" value="1"/>
</dbReference>
<dbReference type="PANTHER" id="PTHR45947">
    <property type="entry name" value="SULFOQUINOVOSYL TRANSFERASE SQD2"/>
    <property type="match status" value="1"/>
</dbReference>
<evidence type="ECO:0000313" key="3">
    <source>
        <dbReference type="EMBL" id="PIS07866.1"/>
    </source>
</evidence>
<dbReference type="EMBL" id="PEZW01000009">
    <property type="protein sequence ID" value="PIS07866.1"/>
    <property type="molecule type" value="Genomic_DNA"/>
</dbReference>
<keyword evidence="3" id="KW-0808">Transferase</keyword>
<dbReference type="GO" id="GO:0016757">
    <property type="term" value="F:glycosyltransferase activity"/>
    <property type="evidence" value="ECO:0007669"/>
    <property type="project" value="InterPro"/>
</dbReference>
<dbReference type="PANTHER" id="PTHR45947:SF3">
    <property type="entry name" value="SULFOQUINOVOSYL TRANSFERASE SQD2"/>
    <property type="match status" value="1"/>
</dbReference>
<feature type="domain" description="Glycosyl transferase family 1" evidence="1">
    <location>
        <begin position="202"/>
        <end position="367"/>
    </location>
</feature>
<evidence type="ECO:0000259" key="2">
    <source>
        <dbReference type="Pfam" id="PF13439"/>
    </source>
</evidence>
<dbReference type="SUPFAM" id="SSF53756">
    <property type="entry name" value="UDP-Glycosyltransferase/glycogen phosphorylase"/>
    <property type="match status" value="1"/>
</dbReference>
<gene>
    <name evidence="3" type="ORF">COT78_01380</name>
</gene>
<reference evidence="4" key="1">
    <citation type="submission" date="2017-09" db="EMBL/GenBank/DDBJ databases">
        <title>Depth-based differentiation of microbial function through sediment-hosted aquifers and enrichment of novel symbionts in the deep terrestrial subsurface.</title>
        <authorList>
            <person name="Probst A.J."/>
            <person name="Ladd B."/>
            <person name="Jarett J.K."/>
            <person name="Geller-Mcgrath D.E."/>
            <person name="Sieber C.M.K."/>
            <person name="Emerson J.B."/>
            <person name="Anantharaman K."/>
            <person name="Thomas B.C."/>
            <person name="Malmstrom R."/>
            <person name="Stieglmeier M."/>
            <person name="Klingl A."/>
            <person name="Woyke T."/>
            <person name="Ryan C.M."/>
            <person name="Banfield J.F."/>
        </authorList>
    </citation>
    <scope>NUCLEOTIDE SEQUENCE [LARGE SCALE GENOMIC DNA]</scope>
</reference>
<dbReference type="Gene3D" id="3.40.50.2000">
    <property type="entry name" value="Glycogen Phosphorylase B"/>
    <property type="match status" value="2"/>
</dbReference>
<sequence length="407" mass="45421">MKVILSSESFPPNVSGVATATVNLAENLTKAGHEAFVLTPGETHETTLDKDFPKYKVYRLKSITNPFRHGYRVTFVSDAEVEKLVQEIRPVIIHLQDPATIGQALRRVGKKLGIPVIITNHFSLEYAMSYLKALSPFIPLFRATLVEYLVLFYNKCDAVTTPTETFRRQIVDWGVKTPVYAVSNGIKMEKFLEHTSEKQLDETRKKFNLPEKPTALYLGRVDKDKSIEVLVRAIPTILKKVDAHFIIAGTGGELERMKSLVADLNIDSHVTFIGFIEHNSSDFVNLYKCATLFAIPSTIETQSLVTLEAMSAGIPIVAARAGALPELAHNGKNGYLFTPGRSDQLAARISKILRNHKLATRMGKESIKIATPHQMDRAFGEMLKLYEKVIKNIATKKDLAGDKLVER</sequence>
<protein>
    <submittedName>
        <fullName evidence="3">Glycosyltransferase family 4 protein</fullName>
    </submittedName>
</protein>
<comment type="caution">
    <text evidence="3">The sequence shown here is derived from an EMBL/GenBank/DDBJ whole genome shotgun (WGS) entry which is preliminary data.</text>
</comment>
<proteinExistence type="predicted"/>
<dbReference type="InterPro" id="IPR050194">
    <property type="entry name" value="Glycosyltransferase_grp1"/>
</dbReference>
<evidence type="ECO:0000313" key="4">
    <source>
        <dbReference type="Proteomes" id="UP000231382"/>
    </source>
</evidence>
<name>A0A2H0W703_9BACT</name>
<dbReference type="Pfam" id="PF13439">
    <property type="entry name" value="Glyco_transf_4"/>
    <property type="match status" value="1"/>
</dbReference>
<dbReference type="InterPro" id="IPR001296">
    <property type="entry name" value="Glyco_trans_1"/>
</dbReference>
<dbReference type="AlphaFoldDB" id="A0A2H0W703"/>
<accession>A0A2H0W703</accession>
<evidence type="ECO:0000259" key="1">
    <source>
        <dbReference type="Pfam" id="PF00534"/>
    </source>
</evidence>
<organism evidence="3 4">
    <name type="scientific">Candidatus Berkelbacteria bacterium CG10_big_fil_rev_8_21_14_0_10_43_13</name>
    <dbReference type="NCBI Taxonomy" id="1974514"/>
    <lineage>
        <taxon>Bacteria</taxon>
        <taxon>Candidatus Berkelbacteria</taxon>
    </lineage>
</organism>
<feature type="domain" description="Glycosyltransferase subfamily 4-like N-terminal" evidence="2">
    <location>
        <begin position="14"/>
        <end position="189"/>
    </location>
</feature>
<dbReference type="Proteomes" id="UP000231382">
    <property type="component" value="Unassembled WGS sequence"/>
</dbReference>
<dbReference type="InterPro" id="IPR028098">
    <property type="entry name" value="Glyco_trans_4-like_N"/>
</dbReference>